<name>A0A2Z6DY17_HYDTE</name>
<evidence type="ECO:0000313" key="1">
    <source>
        <dbReference type="EMBL" id="BBD77218.1"/>
    </source>
</evidence>
<reference evidence="1 2" key="1">
    <citation type="submission" date="2018-04" db="EMBL/GenBank/DDBJ databases">
        <title>Complete genome sequence of Hydrogenophilus thermoluteolus TH-1.</title>
        <authorList>
            <person name="Arai H."/>
        </authorList>
    </citation>
    <scope>NUCLEOTIDE SEQUENCE [LARGE SCALE GENOMIC DNA]</scope>
    <source>
        <strain evidence="1 2">TH-1</strain>
    </source>
</reference>
<evidence type="ECO:0008006" key="3">
    <source>
        <dbReference type="Google" id="ProtNLM"/>
    </source>
</evidence>
<dbReference type="Proteomes" id="UP000262004">
    <property type="component" value="Chromosome"/>
</dbReference>
<sequence>MGMSLSADRRRALLGLAHKAAIDLGMDEQTRRMAQAAFAGHESLRDFSDEQLVAWCWELKRRGADIGIPAPAPLGGSGFGRPTPAQWATIERLVASLGLSDDGFRSFVKRTTGLDLPRFMTRADASKVITGLERWARSRGVDTRSKTRQAIEALMGDGDV</sequence>
<dbReference type="KEGG" id="htl:HPTL_0951"/>
<dbReference type="EMBL" id="AP018558">
    <property type="protein sequence ID" value="BBD77218.1"/>
    <property type="molecule type" value="Genomic_DNA"/>
</dbReference>
<evidence type="ECO:0000313" key="2">
    <source>
        <dbReference type="Proteomes" id="UP000262004"/>
    </source>
</evidence>
<accession>A0A2Z6DY17</accession>
<dbReference type="Pfam" id="PF06252">
    <property type="entry name" value="GemA"/>
    <property type="match status" value="1"/>
</dbReference>
<gene>
    <name evidence="1" type="ORF">HPTL_0951</name>
</gene>
<protein>
    <recommendedName>
        <fullName evidence="3">Mu-like prophage protein gp16</fullName>
    </recommendedName>
</protein>
<proteinExistence type="predicted"/>
<dbReference type="AlphaFoldDB" id="A0A2Z6DY17"/>
<dbReference type="InterPro" id="IPR009363">
    <property type="entry name" value="Phage_Mu_Gp16"/>
</dbReference>
<keyword evidence="2" id="KW-1185">Reference proteome</keyword>
<organism evidence="1 2">
    <name type="scientific">Hydrogenophilus thermoluteolus</name>
    <name type="common">Pseudomonas hydrogenothermophila</name>
    <dbReference type="NCBI Taxonomy" id="297"/>
    <lineage>
        <taxon>Bacteria</taxon>
        <taxon>Pseudomonadati</taxon>
        <taxon>Pseudomonadota</taxon>
        <taxon>Hydrogenophilia</taxon>
        <taxon>Hydrogenophilales</taxon>
        <taxon>Hydrogenophilaceae</taxon>
        <taxon>Hydrogenophilus</taxon>
    </lineage>
</organism>